<dbReference type="Gene3D" id="1.10.10.60">
    <property type="entry name" value="Homeodomain-like"/>
    <property type="match status" value="1"/>
</dbReference>
<dbReference type="Proteomes" id="UP001165082">
    <property type="component" value="Unassembled WGS sequence"/>
</dbReference>
<gene>
    <name evidence="4" type="ORF">TrRE_jg10784</name>
</gene>
<feature type="region of interest" description="Disordered" evidence="3">
    <location>
        <begin position="146"/>
        <end position="188"/>
    </location>
</feature>
<keyword evidence="5" id="KW-1185">Reference proteome</keyword>
<accession>A0A9W7DYA5</accession>
<dbReference type="SUPFAM" id="SSF47762">
    <property type="entry name" value="PAH2 domain"/>
    <property type="match status" value="1"/>
</dbReference>
<dbReference type="EMBL" id="BRXZ01000960">
    <property type="protein sequence ID" value="GMH58520.1"/>
    <property type="molecule type" value="Genomic_DNA"/>
</dbReference>
<evidence type="ECO:0000256" key="3">
    <source>
        <dbReference type="SAM" id="MobiDB-lite"/>
    </source>
</evidence>
<dbReference type="GO" id="GO:0005634">
    <property type="term" value="C:nucleus"/>
    <property type="evidence" value="ECO:0007669"/>
    <property type="project" value="UniProtKB-SubCell"/>
</dbReference>
<dbReference type="GO" id="GO:0006355">
    <property type="term" value="P:regulation of DNA-templated transcription"/>
    <property type="evidence" value="ECO:0007669"/>
    <property type="project" value="InterPro"/>
</dbReference>
<evidence type="ECO:0008006" key="6">
    <source>
        <dbReference type="Google" id="ProtNLM"/>
    </source>
</evidence>
<proteinExistence type="predicted"/>
<protein>
    <recommendedName>
        <fullName evidence="6">SANT domain-containing protein</fullName>
    </recommendedName>
</protein>
<evidence type="ECO:0000313" key="4">
    <source>
        <dbReference type="EMBL" id="GMH58520.1"/>
    </source>
</evidence>
<evidence type="ECO:0000256" key="2">
    <source>
        <dbReference type="ARBA" id="ARBA00023242"/>
    </source>
</evidence>
<evidence type="ECO:0000256" key="1">
    <source>
        <dbReference type="ARBA" id="ARBA00004123"/>
    </source>
</evidence>
<feature type="compositionally biased region" description="Polar residues" evidence="3">
    <location>
        <begin position="44"/>
        <end position="57"/>
    </location>
</feature>
<dbReference type="AlphaFoldDB" id="A0A9W7DYA5"/>
<reference evidence="4" key="1">
    <citation type="submission" date="2022-07" db="EMBL/GenBank/DDBJ databases">
        <title>Genome analysis of Parmales, a sister group of diatoms, reveals the evolutionary specialization of diatoms from phago-mixotrophs to photoautotrophs.</title>
        <authorList>
            <person name="Ban H."/>
            <person name="Sato S."/>
            <person name="Yoshikawa S."/>
            <person name="Kazumasa Y."/>
            <person name="Nakamura Y."/>
            <person name="Ichinomiya M."/>
            <person name="Saitoh K."/>
            <person name="Sato N."/>
            <person name="Blanc-Mathieu R."/>
            <person name="Endo H."/>
            <person name="Kuwata A."/>
            <person name="Ogata H."/>
        </authorList>
    </citation>
    <scope>NUCLEOTIDE SEQUENCE</scope>
</reference>
<feature type="compositionally biased region" description="Low complexity" evidence="3">
    <location>
        <begin position="58"/>
        <end position="71"/>
    </location>
</feature>
<comment type="caution">
    <text evidence="4">The sequence shown here is derived from an EMBL/GenBank/DDBJ whole genome shotgun (WGS) entry which is preliminary data.</text>
</comment>
<sequence length="256" mass="28168">ILEVLALNSYDIDKAKKDMVSRVSEFVEDMMKKKSAETGGKQAEGSSDTKNTHNNDTSMLSSSSAPISSSAAVSETTPLSYSNPTPQLAMFWTKNEKSLFDAGFKKHAGQLRHISLGLPSKSTSEVIDYHYRFKIPSQYRKYVEKKRTTSSANGTGGSTSSTPFSSTSNSPFDNGSGPSAIDRRRHKQAKSFLSQCRRQLGPEAYLSVVNLLKSYSQKSIHMKNLRERVVKVIGGGELAKNFDTFLPKKYRSEGGA</sequence>
<name>A0A9W7DYA5_9STRA</name>
<feature type="region of interest" description="Disordered" evidence="3">
    <location>
        <begin position="32"/>
        <end position="71"/>
    </location>
</feature>
<comment type="subcellular location">
    <subcellularLocation>
        <location evidence="1">Nucleus</location>
    </subcellularLocation>
</comment>
<feature type="compositionally biased region" description="Low complexity" evidence="3">
    <location>
        <begin position="149"/>
        <end position="172"/>
    </location>
</feature>
<dbReference type="Gene3D" id="1.20.1160.11">
    <property type="entry name" value="Paired amphipathic helix"/>
    <property type="match status" value="1"/>
</dbReference>
<organism evidence="4 5">
    <name type="scientific">Triparma retinervis</name>
    <dbReference type="NCBI Taxonomy" id="2557542"/>
    <lineage>
        <taxon>Eukaryota</taxon>
        <taxon>Sar</taxon>
        <taxon>Stramenopiles</taxon>
        <taxon>Ochrophyta</taxon>
        <taxon>Bolidophyceae</taxon>
        <taxon>Parmales</taxon>
        <taxon>Triparmaceae</taxon>
        <taxon>Triparma</taxon>
    </lineage>
</organism>
<dbReference type="OrthoDB" id="45238at2759"/>
<feature type="non-terminal residue" evidence="4">
    <location>
        <position position="1"/>
    </location>
</feature>
<dbReference type="InterPro" id="IPR036600">
    <property type="entry name" value="PAH_sf"/>
</dbReference>
<keyword evidence="2" id="KW-0539">Nucleus</keyword>
<evidence type="ECO:0000313" key="5">
    <source>
        <dbReference type="Proteomes" id="UP001165082"/>
    </source>
</evidence>